<dbReference type="RefSeq" id="WP_188671946.1">
    <property type="nucleotide sequence ID" value="NZ_BMKA01000002.1"/>
</dbReference>
<gene>
    <name evidence="2" type="ORF">GCM10011498_11550</name>
</gene>
<keyword evidence="3" id="KW-1185">Reference proteome</keyword>
<keyword evidence="2" id="KW-0132">Cell division</keyword>
<evidence type="ECO:0000313" key="2">
    <source>
        <dbReference type="EMBL" id="GGA13298.1"/>
    </source>
</evidence>
<proteinExistence type="predicted"/>
<keyword evidence="1" id="KW-1133">Transmembrane helix</keyword>
<dbReference type="EMBL" id="BMKA01000002">
    <property type="protein sequence ID" value="GGA13298.1"/>
    <property type="molecule type" value="Genomic_DNA"/>
</dbReference>
<keyword evidence="2" id="KW-0131">Cell cycle</keyword>
<comment type="caution">
    <text evidence="2">The sequence shown here is derived from an EMBL/GenBank/DDBJ whole genome shotgun (WGS) entry which is preliminary data.</text>
</comment>
<dbReference type="AlphaFoldDB" id="A0A916QV01"/>
<evidence type="ECO:0000256" key="1">
    <source>
        <dbReference type="SAM" id="Phobius"/>
    </source>
</evidence>
<sequence length="122" mass="13978">MKTFLYMICCGVVISVAYWAYKENYRTQASLRRVAELQRQIAHERETISVLKAEWAYLNRPNRLRDLVDLNFGELGLVPLLPEHFAEVELVAYPQVEIEANELVNPISTSSVPTPGPDKEFP</sequence>
<keyword evidence="1" id="KW-0472">Membrane</keyword>
<reference evidence="2" key="2">
    <citation type="submission" date="2020-09" db="EMBL/GenBank/DDBJ databases">
        <authorList>
            <person name="Sun Q."/>
            <person name="Zhou Y."/>
        </authorList>
    </citation>
    <scope>NUCLEOTIDE SEQUENCE</scope>
    <source>
        <strain evidence="2">CGMCC 1.15880</strain>
    </source>
</reference>
<evidence type="ECO:0000313" key="3">
    <source>
        <dbReference type="Proteomes" id="UP000628017"/>
    </source>
</evidence>
<protein>
    <submittedName>
        <fullName evidence="2">Cell division protein FtsL</fullName>
    </submittedName>
</protein>
<name>A0A916QV01_9RHOB</name>
<keyword evidence="1" id="KW-0812">Transmembrane</keyword>
<feature type="transmembrane region" description="Helical" evidence="1">
    <location>
        <begin position="5"/>
        <end position="21"/>
    </location>
</feature>
<accession>A0A916QV01</accession>
<reference evidence="2" key="1">
    <citation type="journal article" date="2014" name="Int. J. Syst. Evol. Microbiol.">
        <title>Complete genome sequence of Corynebacterium casei LMG S-19264T (=DSM 44701T), isolated from a smear-ripened cheese.</title>
        <authorList>
            <consortium name="US DOE Joint Genome Institute (JGI-PGF)"/>
            <person name="Walter F."/>
            <person name="Albersmeier A."/>
            <person name="Kalinowski J."/>
            <person name="Ruckert C."/>
        </authorList>
    </citation>
    <scope>NUCLEOTIDE SEQUENCE</scope>
    <source>
        <strain evidence="2">CGMCC 1.15880</strain>
    </source>
</reference>
<organism evidence="2 3">
    <name type="scientific">Neptunicoccus cionae</name>
    <dbReference type="NCBI Taxonomy" id="2035344"/>
    <lineage>
        <taxon>Bacteria</taxon>
        <taxon>Pseudomonadati</taxon>
        <taxon>Pseudomonadota</taxon>
        <taxon>Alphaproteobacteria</taxon>
        <taxon>Rhodobacterales</taxon>
        <taxon>Paracoccaceae</taxon>
        <taxon>Neptunicoccus</taxon>
    </lineage>
</organism>
<dbReference type="GO" id="GO:0051301">
    <property type="term" value="P:cell division"/>
    <property type="evidence" value="ECO:0007669"/>
    <property type="project" value="UniProtKB-KW"/>
</dbReference>
<dbReference type="Proteomes" id="UP000628017">
    <property type="component" value="Unassembled WGS sequence"/>
</dbReference>